<dbReference type="GO" id="GO:0016491">
    <property type="term" value="F:oxidoreductase activity"/>
    <property type="evidence" value="ECO:0007669"/>
    <property type="project" value="UniProtKB-KW"/>
</dbReference>
<evidence type="ECO:0000256" key="2">
    <source>
        <dbReference type="ARBA" id="ARBA00023002"/>
    </source>
</evidence>
<reference evidence="4" key="1">
    <citation type="submission" date="2018-02" db="EMBL/GenBank/DDBJ databases">
        <title>Draft genome sequencing of Rhodococcus opacus KU647198.</title>
        <authorList>
            <person name="Zheng B.-X."/>
        </authorList>
    </citation>
    <scope>NUCLEOTIDE SEQUENCE [LARGE SCALE GENOMIC DNA]</scope>
    <source>
        <strain evidence="4">04-OD7</strain>
    </source>
</reference>
<proteinExistence type="inferred from homology"/>
<dbReference type="PANTHER" id="PTHR24321:SF15">
    <property type="entry name" value="OXIDOREDUCTASE UCPA"/>
    <property type="match status" value="1"/>
</dbReference>
<dbReference type="Pfam" id="PF13561">
    <property type="entry name" value="adh_short_C2"/>
    <property type="match status" value="1"/>
</dbReference>
<name>A0A2S8IP61_RHOOP</name>
<dbReference type="Gene3D" id="3.40.50.720">
    <property type="entry name" value="NAD(P)-binding Rossmann-like Domain"/>
    <property type="match status" value="1"/>
</dbReference>
<comment type="caution">
    <text evidence="3">The sequence shown here is derived from an EMBL/GenBank/DDBJ whole genome shotgun (WGS) entry which is preliminary data.</text>
</comment>
<gene>
    <name evidence="3" type="ORF">C5613_35870</name>
</gene>
<dbReference type="Proteomes" id="UP000239290">
    <property type="component" value="Unassembled WGS sequence"/>
</dbReference>
<dbReference type="PRINTS" id="PR00081">
    <property type="entry name" value="GDHRDH"/>
</dbReference>
<evidence type="ECO:0000313" key="3">
    <source>
        <dbReference type="EMBL" id="PQP16571.1"/>
    </source>
</evidence>
<dbReference type="EMBL" id="PUIO01000062">
    <property type="protein sequence ID" value="PQP16571.1"/>
    <property type="molecule type" value="Genomic_DNA"/>
</dbReference>
<sequence length="279" mass="28832">MTDDLGLTAPPKSAPAASLDGKIALVFGAGTAPDGWSNGGAIALTYARAGATVICGDIDIAAATRTADCITADGGDATALQVDITTEDSVAAAVSTAIDRYHRVDIVHNNVGVTQMGSPVDLTTEQWRRALDINLTGVFHSLKYVLPHMRTAKSGSIINTSSLAAIRHTGLPYSSYYATKAAVNHLTATSAVDEAPHGIRINAIMPGVIDSPLIYRQIAGQYASVDDMVAARNAVAPIGRMGTVWEIANAARFLASDDASYVTGVCLAVDGGLGSRCMA</sequence>
<dbReference type="InterPro" id="IPR002347">
    <property type="entry name" value="SDR_fam"/>
</dbReference>
<dbReference type="AlphaFoldDB" id="A0A2S8IP61"/>
<dbReference type="RefSeq" id="WP_105421922.1">
    <property type="nucleotide sequence ID" value="NZ_PUIO01000062.1"/>
</dbReference>
<dbReference type="FunFam" id="3.40.50.720:FF:000084">
    <property type="entry name" value="Short-chain dehydrogenase reductase"/>
    <property type="match status" value="1"/>
</dbReference>
<comment type="similarity">
    <text evidence="1">Belongs to the short-chain dehydrogenases/reductases (SDR) family.</text>
</comment>
<evidence type="ECO:0000313" key="4">
    <source>
        <dbReference type="Proteomes" id="UP000239290"/>
    </source>
</evidence>
<protein>
    <submittedName>
        <fullName evidence="3">3-oxoacyl-ACP reductase</fullName>
    </submittedName>
</protein>
<organism evidence="3 4">
    <name type="scientific">Rhodococcus opacus</name>
    <name type="common">Nocardia opaca</name>
    <dbReference type="NCBI Taxonomy" id="37919"/>
    <lineage>
        <taxon>Bacteria</taxon>
        <taxon>Bacillati</taxon>
        <taxon>Actinomycetota</taxon>
        <taxon>Actinomycetes</taxon>
        <taxon>Mycobacteriales</taxon>
        <taxon>Nocardiaceae</taxon>
        <taxon>Rhodococcus</taxon>
    </lineage>
</organism>
<dbReference type="InterPro" id="IPR036291">
    <property type="entry name" value="NAD(P)-bd_dom_sf"/>
</dbReference>
<dbReference type="PANTHER" id="PTHR24321">
    <property type="entry name" value="DEHYDROGENASES, SHORT CHAIN"/>
    <property type="match status" value="1"/>
</dbReference>
<dbReference type="PRINTS" id="PR00080">
    <property type="entry name" value="SDRFAMILY"/>
</dbReference>
<evidence type="ECO:0000256" key="1">
    <source>
        <dbReference type="ARBA" id="ARBA00006484"/>
    </source>
</evidence>
<dbReference type="CDD" id="cd05233">
    <property type="entry name" value="SDR_c"/>
    <property type="match status" value="1"/>
</dbReference>
<keyword evidence="2" id="KW-0560">Oxidoreductase</keyword>
<accession>A0A2S8IP61</accession>
<dbReference type="SUPFAM" id="SSF51735">
    <property type="entry name" value="NAD(P)-binding Rossmann-fold domains"/>
    <property type="match status" value="1"/>
</dbReference>